<sequence length="126" mass="14468">MFQQDIQQIQSVITNYFEGIYYGDIDKLSSAFHTQCLLIGDINGQPYFKNLEEYLHGVKNRKSPCDSGEQFQMKILGIEAVNDIASAKLHLPMLGYNYYDYMSLSRIEGQWKIVNKIFTNVGVGTR</sequence>
<gene>
    <name evidence="1" type="ORF">IQ13_2788</name>
</gene>
<dbReference type="RefSeq" id="WP_144886969.1">
    <property type="nucleotide sequence ID" value="NZ_VLLE01000005.1"/>
</dbReference>
<dbReference type="AlphaFoldDB" id="A0A562SFG8"/>
<evidence type="ECO:0000313" key="1">
    <source>
        <dbReference type="EMBL" id="TWI80119.1"/>
    </source>
</evidence>
<dbReference type="InterPro" id="IPR032710">
    <property type="entry name" value="NTF2-like_dom_sf"/>
</dbReference>
<proteinExistence type="predicted"/>
<name>A0A562SFG8_9BACT</name>
<dbReference type="Pfam" id="PF12893">
    <property type="entry name" value="Lumazine_bd_2"/>
    <property type="match status" value="1"/>
</dbReference>
<dbReference type="InterPro" id="IPR039437">
    <property type="entry name" value="FrzH/put_lumazine-bd"/>
</dbReference>
<protein>
    <submittedName>
        <fullName evidence="1">Putative lumazine-binding protein</fullName>
    </submittedName>
</protein>
<dbReference type="Gene3D" id="3.10.450.50">
    <property type="match status" value="1"/>
</dbReference>
<dbReference type="Proteomes" id="UP000316167">
    <property type="component" value="Unassembled WGS sequence"/>
</dbReference>
<dbReference type="OrthoDB" id="8445243at2"/>
<accession>A0A562SFG8</accession>
<keyword evidence="2" id="KW-1185">Reference proteome</keyword>
<evidence type="ECO:0000313" key="2">
    <source>
        <dbReference type="Proteomes" id="UP000316167"/>
    </source>
</evidence>
<dbReference type="SUPFAM" id="SSF54427">
    <property type="entry name" value="NTF2-like"/>
    <property type="match status" value="1"/>
</dbReference>
<organism evidence="1 2">
    <name type="scientific">Lacibacter cauensis</name>
    <dbReference type="NCBI Taxonomy" id="510947"/>
    <lineage>
        <taxon>Bacteria</taxon>
        <taxon>Pseudomonadati</taxon>
        <taxon>Bacteroidota</taxon>
        <taxon>Chitinophagia</taxon>
        <taxon>Chitinophagales</taxon>
        <taxon>Chitinophagaceae</taxon>
        <taxon>Lacibacter</taxon>
    </lineage>
</organism>
<reference evidence="1 2" key="1">
    <citation type="journal article" date="2015" name="Stand. Genomic Sci.">
        <title>Genomic Encyclopedia of Bacterial and Archaeal Type Strains, Phase III: the genomes of soil and plant-associated and newly described type strains.</title>
        <authorList>
            <person name="Whitman W.B."/>
            <person name="Woyke T."/>
            <person name="Klenk H.P."/>
            <person name="Zhou Y."/>
            <person name="Lilburn T.G."/>
            <person name="Beck B.J."/>
            <person name="De Vos P."/>
            <person name="Vandamme P."/>
            <person name="Eisen J.A."/>
            <person name="Garrity G."/>
            <person name="Hugenholtz P."/>
            <person name="Kyrpides N.C."/>
        </authorList>
    </citation>
    <scope>NUCLEOTIDE SEQUENCE [LARGE SCALE GENOMIC DNA]</scope>
    <source>
        <strain evidence="1 2">CGMCC 1.7271</strain>
    </source>
</reference>
<dbReference type="EMBL" id="VLLE01000005">
    <property type="protein sequence ID" value="TWI80119.1"/>
    <property type="molecule type" value="Genomic_DNA"/>
</dbReference>
<comment type="caution">
    <text evidence="1">The sequence shown here is derived from an EMBL/GenBank/DDBJ whole genome shotgun (WGS) entry which is preliminary data.</text>
</comment>